<proteinExistence type="predicted"/>
<dbReference type="InterPro" id="IPR050189">
    <property type="entry name" value="MFS_Efflux_Transporters"/>
</dbReference>
<dbReference type="Proteomes" id="UP000517712">
    <property type="component" value="Unassembled WGS sequence"/>
</dbReference>
<dbReference type="PANTHER" id="PTHR43124">
    <property type="entry name" value="PURINE EFFLUX PUMP PBUE"/>
    <property type="match status" value="1"/>
</dbReference>
<accession>A0A7W9CDF3</accession>
<feature type="transmembrane region" description="Helical" evidence="6">
    <location>
        <begin position="336"/>
        <end position="359"/>
    </location>
</feature>
<keyword evidence="3 6" id="KW-0812">Transmembrane</keyword>
<dbReference type="EMBL" id="JACHMU010000001">
    <property type="protein sequence ID" value="MBB5743574.1"/>
    <property type="molecule type" value="Genomic_DNA"/>
</dbReference>
<feature type="transmembrane region" description="Helical" evidence="6">
    <location>
        <begin position="140"/>
        <end position="158"/>
    </location>
</feature>
<organism evidence="8 9">
    <name type="scientific">Microbacterium ginsengiterrae</name>
    <dbReference type="NCBI Taxonomy" id="546115"/>
    <lineage>
        <taxon>Bacteria</taxon>
        <taxon>Bacillati</taxon>
        <taxon>Actinomycetota</taxon>
        <taxon>Actinomycetes</taxon>
        <taxon>Micrococcales</taxon>
        <taxon>Microbacteriaceae</taxon>
        <taxon>Microbacterium</taxon>
    </lineage>
</organism>
<evidence type="ECO:0000256" key="2">
    <source>
        <dbReference type="ARBA" id="ARBA00022475"/>
    </source>
</evidence>
<feature type="transmembrane region" description="Helical" evidence="6">
    <location>
        <begin position="82"/>
        <end position="101"/>
    </location>
</feature>
<feature type="transmembrane region" description="Helical" evidence="6">
    <location>
        <begin position="12"/>
        <end position="33"/>
    </location>
</feature>
<dbReference type="InterPro" id="IPR020846">
    <property type="entry name" value="MFS_dom"/>
</dbReference>
<feature type="transmembrane region" description="Helical" evidence="6">
    <location>
        <begin position="170"/>
        <end position="190"/>
    </location>
</feature>
<dbReference type="InterPro" id="IPR036259">
    <property type="entry name" value="MFS_trans_sf"/>
</dbReference>
<feature type="domain" description="Major facilitator superfamily (MFS) profile" evidence="7">
    <location>
        <begin position="16"/>
        <end position="390"/>
    </location>
</feature>
<protein>
    <submittedName>
        <fullName evidence="8">Putative MFS family arabinose efflux permease</fullName>
    </submittedName>
</protein>
<dbReference type="PANTHER" id="PTHR43124:SF3">
    <property type="entry name" value="CHLORAMPHENICOL EFFLUX PUMP RV0191"/>
    <property type="match status" value="1"/>
</dbReference>
<reference evidence="8 9" key="1">
    <citation type="submission" date="2020-08" db="EMBL/GenBank/DDBJ databases">
        <title>Sequencing the genomes of 1000 actinobacteria strains.</title>
        <authorList>
            <person name="Klenk H.-P."/>
        </authorList>
    </citation>
    <scope>NUCLEOTIDE SEQUENCE [LARGE SCALE GENOMIC DNA]</scope>
    <source>
        <strain evidence="8 9">DSM 24823</strain>
    </source>
</reference>
<evidence type="ECO:0000259" key="7">
    <source>
        <dbReference type="PROSITE" id="PS50850"/>
    </source>
</evidence>
<feature type="transmembrane region" description="Helical" evidence="6">
    <location>
        <begin position="211"/>
        <end position="230"/>
    </location>
</feature>
<evidence type="ECO:0000256" key="3">
    <source>
        <dbReference type="ARBA" id="ARBA00022692"/>
    </source>
</evidence>
<keyword evidence="4 6" id="KW-1133">Transmembrane helix</keyword>
<evidence type="ECO:0000313" key="8">
    <source>
        <dbReference type="EMBL" id="MBB5743574.1"/>
    </source>
</evidence>
<keyword evidence="9" id="KW-1185">Reference proteome</keyword>
<dbReference type="GO" id="GO:0022857">
    <property type="term" value="F:transmembrane transporter activity"/>
    <property type="evidence" value="ECO:0007669"/>
    <property type="project" value="InterPro"/>
</dbReference>
<dbReference type="SUPFAM" id="SSF103473">
    <property type="entry name" value="MFS general substrate transporter"/>
    <property type="match status" value="1"/>
</dbReference>
<evidence type="ECO:0000256" key="6">
    <source>
        <dbReference type="SAM" id="Phobius"/>
    </source>
</evidence>
<dbReference type="RefSeq" id="WP_144795790.1">
    <property type="nucleotide sequence ID" value="NZ_BAAAPG010000001.1"/>
</dbReference>
<feature type="transmembrane region" description="Helical" evidence="6">
    <location>
        <begin position="250"/>
        <end position="269"/>
    </location>
</feature>
<keyword evidence="5 6" id="KW-0472">Membrane</keyword>
<comment type="subcellular location">
    <subcellularLocation>
        <location evidence="1">Cell membrane</location>
        <topology evidence="1">Multi-pass membrane protein</topology>
    </subcellularLocation>
</comment>
<sequence>MTHETSSEKAAFPWSPVLVLAVATMLMVTSEMLPTAVLAPMSAGLGVDEAETGALVSIWAAVVVIASFPLSRLGRRWPARPVIIVALVILAVSALLTAAAPTYLIALAARILGAAAVGLLWATVNAFVADLVTDRMLGRAVGIVLGGGTLGMVIGTPLGRLLAEASDWRVAFAVLGVLLLVIAAGVRVAVPSVPRRRTAASGASVRGRAGGGMLGIVTALVAVALIGHYGAFTFITRLVEPAASLVPGGMSAVLLMFGVASAVGVAIAARVGENTVRALVVSVAVTGLAVAALVTSSAPVVSVIIVVVWGIGSGAFPPLAQTLILRIAGPERRDFAGALIPVLFNGGIAVGAGAASGLVSVGGPSAVPLPAAAVIVVAAILIGTSARRPVARPSVTVR</sequence>
<dbReference type="Pfam" id="PF07690">
    <property type="entry name" value="MFS_1"/>
    <property type="match status" value="1"/>
</dbReference>
<feature type="transmembrane region" description="Helical" evidence="6">
    <location>
        <begin position="365"/>
        <end position="384"/>
    </location>
</feature>
<dbReference type="Gene3D" id="1.20.1250.20">
    <property type="entry name" value="MFS general substrate transporter like domains"/>
    <property type="match status" value="1"/>
</dbReference>
<feature type="transmembrane region" description="Helical" evidence="6">
    <location>
        <begin position="107"/>
        <end position="128"/>
    </location>
</feature>
<dbReference type="AlphaFoldDB" id="A0A7W9CDF3"/>
<evidence type="ECO:0000256" key="4">
    <source>
        <dbReference type="ARBA" id="ARBA00022989"/>
    </source>
</evidence>
<dbReference type="InterPro" id="IPR011701">
    <property type="entry name" value="MFS"/>
</dbReference>
<evidence type="ECO:0000256" key="5">
    <source>
        <dbReference type="ARBA" id="ARBA00023136"/>
    </source>
</evidence>
<feature type="transmembrane region" description="Helical" evidence="6">
    <location>
        <begin position="300"/>
        <end position="324"/>
    </location>
</feature>
<dbReference type="GO" id="GO:0005886">
    <property type="term" value="C:plasma membrane"/>
    <property type="evidence" value="ECO:0007669"/>
    <property type="project" value="UniProtKB-SubCell"/>
</dbReference>
<evidence type="ECO:0000256" key="1">
    <source>
        <dbReference type="ARBA" id="ARBA00004651"/>
    </source>
</evidence>
<dbReference type="PROSITE" id="PS50850">
    <property type="entry name" value="MFS"/>
    <property type="match status" value="1"/>
</dbReference>
<evidence type="ECO:0000313" key="9">
    <source>
        <dbReference type="Proteomes" id="UP000517712"/>
    </source>
</evidence>
<comment type="caution">
    <text evidence="8">The sequence shown here is derived from an EMBL/GenBank/DDBJ whole genome shotgun (WGS) entry which is preliminary data.</text>
</comment>
<name>A0A7W9CDF3_9MICO</name>
<feature type="transmembrane region" description="Helical" evidence="6">
    <location>
        <begin position="53"/>
        <end position="70"/>
    </location>
</feature>
<gene>
    <name evidence="8" type="ORF">HD600_002071</name>
</gene>
<feature type="transmembrane region" description="Helical" evidence="6">
    <location>
        <begin position="276"/>
        <end position="294"/>
    </location>
</feature>
<keyword evidence="2" id="KW-1003">Cell membrane</keyword>